<feature type="transmembrane region" description="Helical" evidence="1">
    <location>
        <begin position="47"/>
        <end position="70"/>
    </location>
</feature>
<keyword evidence="1" id="KW-1133">Transmembrane helix</keyword>
<keyword evidence="4" id="KW-1185">Reference proteome</keyword>
<gene>
    <name evidence="2" type="ORF">DME_LOCUS6535</name>
</gene>
<dbReference type="Gene3D" id="1.20.1250.20">
    <property type="entry name" value="MFS general substrate transporter like domains"/>
    <property type="match status" value="2"/>
</dbReference>
<dbReference type="Pfam" id="PF07690">
    <property type="entry name" value="MFS_1"/>
    <property type="match status" value="1"/>
</dbReference>
<dbReference type="Proteomes" id="UP000038040">
    <property type="component" value="Unplaced"/>
</dbReference>
<evidence type="ECO:0000313" key="5">
    <source>
        <dbReference type="WBParaSite" id="DME_0000217501-mRNA-1"/>
    </source>
</evidence>
<dbReference type="STRING" id="318479.A0A0N4U5P0"/>
<feature type="transmembrane region" description="Helical" evidence="1">
    <location>
        <begin position="6"/>
        <end position="35"/>
    </location>
</feature>
<dbReference type="InterPro" id="IPR011701">
    <property type="entry name" value="MFS"/>
</dbReference>
<dbReference type="PANTHER" id="PTHR45757:SF23">
    <property type="entry name" value="MAJOR FACILITATOR SUPERFAMILY (MFS) PROFILE DOMAIN-CONTAINING PROTEIN"/>
    <property type="match status" value="1"/>
</dbReference>
<organism evidence="3 5">
    <name type="scientific">Dracunculus medinensis</name>
    <name type="common">Guinea worm</name>
    <dbReference type="NCBI Taxonomy" id="318479"/>
    <lineage>
        <taxon>Eukaryota</taxon>
        <taxon>Metazoa</taxon>
        <taxon>Ecdysozoa</taxon>
        <taxon>Nematoda</taxon>
        <taxon>Chromadorea</taxon>
        <taxon>Rhabditida</taxon>
        <taxon>Spirurina</taxon>
        <taxon>Dracunculoidea</taxon>
        <taxon>Dracunculidae</taxon>
        <taxon>Dracunculus</taxon>
    </lineage>
</organism>
<feature type="transmembrane region" description="Helical" evidence="1">
    <location>
        <begin position="343"/>
        <end position="367"/>
    </location>
</feature>
<feature type="transmembrane region" description="Helical" evidence="1">
    <location>
        <begin position="249"/>
        <end position="270"/>
    </location>
</feature>
<feature type="transmembrane region" description="Helical" evidence="1">
    <location>
        <begin position="117"/>
        <end position="136"/>
    </location>
</feature>
<dbReference type="PANTHER" id="PTHR45757">
    <property type="entry name" value="PROTEIN CBG23364-RELATED"/>
    <property type="match status" value="1"/>
</dbReference>
<evidence type="ECO:0000256" key="1">
    <source>
        <dbReference type="SAM" id="Phobius"/>
    </source>
</evidence>
<dbReference type="GO" id="GO:0022857">
    <property type="term" value="F:transmembrane transporter activity"/>
    <property type="evidence" value="ECO:0007669"/>
    <property type="project" value="InterPro"/>
</dbReference>
<keyword evidence="1" id="KW-0812">Transmembrane</keyword>
<feature type="transmembrane region" description="Helical" evidence="1">
    <location>
        <begin position="309"/>
        <end position="331"/>
    </location>
</feature>
<dbReference type="WBParaSite" id="DME_0000217501-mRNA-1">
    <property type="protein sequence ID" value="DME_0000217501-mRNA-1"/>
    <property type="gene ID" value="DME_0000217501"/>
</dbReference>
<keyword evidence="1" id="KW-0472">Membrane</keyword>
<dbReference type="GO" id="GO:0016020">
    <property type="term" value="C:membrane"/>
    <property type="evidence" value="ECO:0007669"/>
    <property type="project" value="TreeGrafter"/>
</dbReference>
<reference evidence="5" key="1">
    <citation type="submission" date="2017-02" db="UniProtKB">
        <authorList>
            <consortium name="WormBaseParasite"/>
        </authorList>
    </citation>
    <scope>IDENTIFICATION</scope>
</reference>
<dbReference type="OrthoDB" id="2985014at2759"/>
<feature type="transmembrane region" description="Helical" evidence="1">
    <location>
        <begin position="277"/>
        <end position="297"/>
    </location>
</feature>
<protein>
    <submittedName>
        <fullName evidence="5">MFS domain-containing protein</fullName>
    </submittedName>
</protein>
<dbReference type="SUPFAM" id="SSF103473">
    <property type="entry name" value="MFS general substrate transporter"/>
    <property type="match status" value="1"/>
</dbReference>
<feature type="transmembrane region" description="Helical" evidence="1">
    <location>
        <begin position="90"/>
        <end position="110"/>
    </location>
</feature>
<accession>A0A0N4U5P0</accession>
<evidence type="ECO:0000313" key="3">
    <source>
        <dbReference type="Proteomes" id="UP000038040"/>
    </source>
</evidence>
<dbReference type="AlphaFoldDB" id="A0A0N4U5P0"/>
<feature type="transmembrane region" description="Helical" evidence="1">
    <location>
        <begin position="180"/>
        <end position="200"/>
    </location>
</feature>
<name>A0A0N4U5P0_DRAME</name>
<evidence type="ECO:0000313" key="2">
    <source>
        <dbReference type="EMBL" id="VDN56562.1"/>
    </source>
</evidence>
<evidence type="ECO:0000313" key="4">
    <source>
        <dbReference type="Proteomes" id="UP000274756"/>
    </source>
</evidence>
<dbReference type="EMBL" id="UYYG01001156">
    <property type="protein sequence ID" value="VDN56562.1"/>
    <property type="molecule type" value="Genomic_DNA"/>
</dbReference>
<dbReference type="InterPro" id="IPR036259">
    <property type="entry name" value="MFS_trans_sf"/>
</dbReference>
<sequence>MKISRITFAVVAAISGISTAFCPLAASYGIVAFIICRILQGDFSVNLCQLWTVILPVIYSVGFGVCMPIIGSTTSTWARFDENGLFSGALTGFIQISPVITMPMSGLLCVSSLRWPFIYYVHAIITFVLILLWLIFYSDSPTKNRFIEKIEIDEIQRNKTVNEKAKKIPFLEIFKTRSVWALWIAAVGNMYSIQMMIVFSPTYINQILLIPIVNVGFASALPTLLQFVVKLFAGYISDKIYFLGEASKIRLFNSIAFLGMGAFMIALAIAQNFSSTLSIIFLISSVTILGFNTGGFFKGSTIIGQQYSYFINAIIQFIMCISMLTTPIIIFQLTKNGEKSEWLIVFVAHALLLFLTNAIFCIFGNAIPASFTKTQINKSNGLDYVPCPK</sequence>
<feature type="transmembrane region" description="Helical" evidence="1">
    <location>
        <begin position="207"/>
        <end position="229"/>
    </location>
</feature>
<reference evidence="2 4" key="2">
    <citation type="submission" date="2018-11" db="EMBL/GenBank/DDBJ databases">
        <authorList>
            <consortium name="Pathogen Informatics"/>
        </authorList>
    </citation>
    <scope>NUCLEOTIDE SEQUENCE [LARGE SCALE GENOMIC DNA]</scope>
</reference>
<proteinExistence type="predicted"/>
<dbReference type="Proteomes" id="UP000274756">
    <property type="component" value="Unassembled WGS sequence"/>
</dbReference>